<reference evidence="3 4" key="1">
    <citation type="journal article" date="2012" name="J. Bacteriol.">
        <title>Genome sequence of a novel nicotine-degrading strain, Pseudomonas geniculata N1.</title>
        <authorList>
            <person name="Tang H."/>
            <person name="Yu H."/>
            <person name="Tai C."/>
            <person name="Huang K."/>
            <person name="Liu Y."/>
            <person name="Wang L."/>
            <person name="Yao Y."/>
            <person name="Wu G."/>
            <person name="Xu P."/>
        </authorList>
    </citation>
    <scope>NUCLEOTIDE SEQUENCE [LARGE SCALE GENOMIC DNA]</scope>
    <source>
        <strain evidence="3 4">N1</strain>
    </source>
</reference>
<name>A0A0L8A579_9GAMM</name>
<evidence type="ECO:0000313" key="4">
    <source>
        <dbReference type="Proteomes" id="UP000036890"/>
    </source>
</evidence>
<accession>A0A0L8A579</accession>
<feature type="domain" description="Sialate O-acetylesterase" evidence="2">
    <location>
        <begin position="181"/>
        <end position="258"/>
    </location>
</feature>
<comment type="caution">
    <text evidence="3">The sequence shown here is derived from an EMBL/GenBank/DDBJ whole genome shotgun (WGS) entry which is preliminary data.</text>
</comment>
<dbReference type="Gene3D" id="3.40.50.1110">
    <property type="entry name" value="SGNH hydrolase"/>
    <property type="match status" value="1"/>
</dbReference>
<dbReference type="GO" id="GO:0016788">
    <property type="term" value="F:hydrolase activity, acting on ester bonds"/>
    <property type="evidence" value="ECO:0007669"/>
    <property type="project" value="UniProtKB-ARBA"/>
</dbReference>
<sequence>MSTSLSIQDDDGYVVELVSPEGAVAQTDDASLYGVRNASNLDASRRVGAQINSESTAVAYDYTHFPVYGQSLSNGTEGWPALSRTQPYNNVMVGGSVRQASIGSASFSPVGGSSAFQPLVANVMSTSMAVLTDAEVAALPPGNGAFGETVAEGLVNSLKRLHNLRKGVIDDSIAFVASSSGVGGRTIAQLTKGASPNIWNVLVGHSQAAKANAVSAGKSYGIGAFLWLQGENDYPSTTKAAYKAALSQLWSDFKVDVSGGVAGQQLPPVMLMYQTGASFTSDGNGLDTALSIGQAQLEYSEESSDVYMVGPVYPYTDKHTSPAANGHLDPNGYRWWANLAAKVAYRVLELRQGWKPLSPRKVVAVGRTISIDFHVPEPPLVFDKPYLSYTATDFPDKGFTVRDTVGVVPISSIRIVFETIVELTLSRDLVGSAYIRYADKTYHDGNGCLRDSDSFVAPDRYVYQVGTGQYPEANIAELVNKPYPMHNWCVAFNHKIQ</sequence>
<protein>
    <recommendedName>
        <fullName evidence="2">Sialate O-acetylesterase domain-containing protein</fullName>
    </recommendedName>
</protein>
<dbReference type="EMBL" id="AJLO02000047">
    <property type="protein sequence ID" value="KOE97289.1"/>
    <property type="molecule type" value="Genomic_DNA"/>
</dbReference>
<organism evidence="3 4">
    <name type="scientific">Stenotrophomonas geniculata N1</name>
    <dbReference type="NCBI Taxonomy" id="1167641"/>
    <lineage>
        <taxon>Bacteria</taxon>
        <taxon>Pseudomonadati</taxon>
        <taxon>Pseudomonadota</taxon>
        <taxon>Gammaproteobacteria</taxon>
        <taxon>Lysobacterales</taxon>
        <taxon>Lysobacteraceae</taxon>
        <taxon>Stenotrophomonas</taxon>
    </lineage>
</organism>
<evidence type="ECO:0000313" key="3">
    <source>
        <dbReference type="EMBL" id="KOE97289.1"/>
    </source>
</evidence>
<dbReference type="InterPro" id="IPR036514">
    <property type="entry name" value="SGNH_hydro_sf"/>
</dbReference>
<dbReference type="AlphaFoldDB" id="A0A0L8A579"/>
<gene>
    <name evidence="3" type="ORF">W7K_21260</name>
</gene>
<keyword evidence="1" id="KW-0378">Hydrolase</keyword>
<evidence type="ECO:0000259" key="2">
    <source>
        <dbReference type="Pfam" id="PF03629"/>
    </source>
</evidence>
<dbReference type="Proteomes" id="UP000036890">
    <property type="component" value="Unassembled WGS sequence"/>
</dbReference>
<dbReference type="SUPFAM" id="SSF52266">
    <property type="entry name" value="SGNH hydrolase"/>
    <property type="match status" value="1"/>
</dbReference>
<evidence type="ECO:0000256" key="1">
    <source>
        <dbReference type="ARBA" id="ARBA00022801"/>
    </source>
</evidence>
<dbReference type="InterPro" id="IPR005181">
    <property type="entry name" value="SASA"/>
</dbReference>
<dbReference type="Pfam" id="PF03629">
    <property type="entry name" value="SASA"/>
    <property type="match status" value="1"/>
</dbReference>
<proteinExistence type="predicted"/>